<protein>
    <submittedName>
        <fullName evidence="7">Putative E3 ubiquitin-protein ligase RING1a</fullName>
        <ecNumber evidence="7">2.3.2.27</ecNumber>
    </submittedName>
</protein>
<evidence type="ECO:0000256" key="3">
    <source>
        <dbReference type="ARBA" id="ARBA00022833"/>
    </source>
</evidence>
<dbReference type="InterPro" id="IPR017907">
    <property type="entry name" value="Znf_RING_CS"/>
</dbReference>
<feature type="region of interest" description="Disordered" evidence="5">
    <location>
        <begin position="90"/>
        <end position="179"/>
    </location>
</feature>
<evidence type="ECO:0000313" key="7">
    <source>
        <dbReference type="EMBL" id="MPA45932.1"/>
    </source>
</evidence>
<keyword evidence="1" id="KW-0479">Metal-binding</keyword>
<dbReference type="PANTHER" id="PTHR46537:SF1">
    <property type="entry name" value="E3 UBIQUITIN-PROTEIN LIGASE RING1B-RELATED"/>
    <property type="match status" value="1"/>
</dbReference>
<accession>A0A5B6ZN55</accession>
<proteinExistence type="predicted"/>
<reference evidence="7" key="1">
    <citation type="submission" date="2019-08" db="EMBL/GenBank/DDBJ databases">
        <title>Reference gene set and small RNA set construction with multiple tissues from Davidia involucrata Baill.</title>
        <authorList>
            <person name="Yang H."/>
            <person name="Zhou C."/>
            <person name="Li G."/>
            <person name="Wang J."/>
            <person name="Gao P."/>
            <person name="Wang M."/>
            <person name="Wang R."/>
            <person name="Zhao Y."/>
        </authorList>
    </citation>
    <scope>NUCLEOTIDE SEQUENCE</scope>
    <source>
        <tissue evidence="7">Mixed with DoveR01_LX</tissue>
    </source>
</reference>
<dbReference type="Gene3D" id="3.30.40.10">
    <property type="entry name" value="Zinc/RING finger domain, C3HC4 (zinc finger)"/>
    <property type="match status" value="1"/>
</dbReference>
<evidence type="ECO:0000256" key="4">
    <source>
        <dbReference type="PROSITE-ProRule" id="PRU00175"/>
    </source>
</evidence>
<dbReference type="SUPFAM" id="SSF57850">
    <property type="entry name" value="RING/U-box"/>
    <property type="match status" value="1"/>
</dbReference>
<name>A0A5B6ZN55_DAVIN</name>
<dbReference type="PANTHER" id="PTHR46537">
    <property type="entry name" value="OS11G0578200 PROTEIN"/>
    <property type="match status" value="1"/>
</dbReference>
<evidence type="ECO:0000259" key="6">
    <source>
        <dbReference type="PROSITE" id="PS50089"/>
    </source>
</evidence>
<feature type="compositionally biased region" description="Basic and acidic residues" evidence="5">
    <location>
        <begin position="90"/>
        <end position="100"/>
    </location>
</feature>
<dbReference type="GO" id="GO:0061630">
    <property type="term" value="F:ubiquitin protein ligase activity"/>
    <property type="evidence" value="ECO:0007669"/>
    <property type="project" value="UniProtKB-EC"/>
</dbReference>
<dbReference type="AlphaFoldDB" id="A0A5B6ZN55"/>
<dbReference type="GO" id="GO:0008270">
    <property type="term" value="F:zinc ion binding"/>
    <property type="evidence" value="ECO:0007669"/>
    <property type="project" value="UniProtKB-KW"/>
</dbReference>
<dbReference type="InterPro" id="IPR001841">
    <property type="entry name" value="Znf_RING"/>
</dbReference>
<feature type="domain" description="RING-type" evidence="6">
    <location>
        <begin position="1"/>
        <end position="27"/>
    </location>
</feature>
<keyword evidence="2 4" id="KW-0863">Zinc-finger</keyword>
<dbReference type="Pfam" id="PF13923">
    <property type="entry name" value="zf-C3HC4_2"/>
    <property type="match status" value="1"/>
</dbReference>
<evidence type="ECO:0000256" key="5">
    <source>
        <dbReference type="SAM" id="MobiDB-lite"/>
    </source>
</evidence>
<keyword evidence="7" id="KW-0012">Acyltransferase</keyword>
<gene>
    <name evidence="7" type="ORF">Din_015373</name>
</gene>
<sequence>MECMHRFCRECIDKSMRLGNNECPACRTHCASRRSLRDDPRYDAIIESLYPDIVKYEEEELTFHEEDRARNKQIQASIAQIFRRQSEALVKRRTMGKDKAAASTARLQRNCRNAYSKRRRNSRGTELQGSDDNEDENDHDGNKDSSSTEEQGAEMKQRKCKRQWGARPSQPSPSAAISDGGCIEIDLEAGRGSRGISPGIVWNPEMLAWGRGGTRSNTRHGSASSSKSARSTHLSKLVDFLQSTQSTRLSKLVDFLQSLEMHDDELDVQLMLISLDKQRTPSLQQPFICCRPSLSVKHLCEYVAHATPLQAEDVEMLLVKETPNTNGEQCTLNPSSLTDDPNSFSQVVDPCKVGLQILEGQETLAQLKTNCTSSRDHLILAYRQKEIY</sequence>
<dbReference type="InterPro" id="IPR013083">
    <property type="entry name" value="Znf_RING/FYVE/PHD"/>
</dbReference>
<dbReference type="PROSITE" id="PS50089">
    <property type="entry name" value="ZF_RING_2"/>
    <property type="match status" value="1"/>
</dbReference>
<organism evidence="7">
    <name type="scientific">Davidia involucrata</name>
    <name type="common">Dove tree</name>
    <dbReference type="NCBI Taxonomy" id="16924"/>
    <lineage>
        <taxon>Eukaryota</taxon>
        <taxon>Viridiplantae</taxon>
        <taxon>Streptophyta</taxon>
        <taxon>Embryophyta</taxon>
        <taxon>Tracheophyta</taxon>
        <taxon>Spermatophyta</taxon>
        <taxon>Magnoliopsida</taxon>
        <taxon>eudicotyledons</taxon>
        <taxon>Gunneridae</taxon>
        <taxon>Pentapetalae</taxon>
        <taxon>asterids</taxon>
        <taxon>Cornales</taxon>
        <taxon>Nyssaceae</taxon>
        <taxon>Davidia</taxon>
    </lineage>
</organism>
<dbReference type="EC" id="2.3.2.27" evidence="7"/>
<dbReference type="PROSITE" id="PS00518">
    <property type="entry name" value="ZF_RING_1"/>
    <property type="match status" value="1"/>
</dbReference>
<keyword evidence="3" id="KW-0862">Zinc</keyword>
<evidence type="ECO:0000256" key="2">
    <source>
        <dbReference type="ARBA" id="ARBA00022771"/>
    </source>
</evidence>
<dbReference type="EMBL" id="GHES01015373">
    <property type="protein sequence ID" value="MPA45932.1"/>
    <property type="molecule type" value="Transcribed_RNA"/>
</dbReference>
<evidence type="ECO:0000256" key="1">
    <source>
        <dbReference type="ARBA" id="ARBA00022723"/>
    </source>
</evidence>
<feature type="compositionally biased region" description="Acidic residues" evidence="5">
    <location>
        <begin position="129"/>
        <end position="138"/>
    </location>
</feature>
<dbReference type="InterPro" id="IPR044592">
    <property type="entry name" value="RING1A/B"/>
</dbReference>
<keyword evidence="7" id="KW-0808">Transferase</keyword>